<keyword evidence="2" id="KW-1185">Reference proteome</keyword>
<evidence type="ECO:0000313" key="2">
    <source>
        <dbReference type="Proteomes" id="UP000245802"/>
    </source>
</evidence>
<dbReference type="KEGG" id="gog:C1280_18475"/>
<proteinExistence type="predicted"/>
<dbReference type="EMBL" id="CP025958">
    <property type="protein sequence ID" value="AWM38777.1"/>
    <property type="molecule type" value="Genomic_DNA"/>
</dbReference>
<organism evidence="1 2">
    <name type="scientific">Gemmata obscuriglobus</name>
    <dbReference type="NCBI Taxonomy" id="114"/>
    <lineage>
        <taxon>Bacteria</taxon>
        <taxon>Pseudomonadati</taxon>
        <taxon>Planctomycetota</taxon>
        <taxon>Planctomycetia</taxon>
        <taxon>Gemmatales</taxon>
        <taxon>Gemmataceae</taxon>
        <taxon>Gemmata</taxon>
    </lineage>
</organism>
<gene>
    <name evidence="1" type="ORF">C1280_18475</name>
</gene>
<reference evidence="1 2" key="1">
    <citation type="submission" date="2018-01" db="EMBL/GenBank/DDBJ databases">
        <title>G. obscuriglobus.</title>
        <authorList>
            <person name="Franke J."/>
            <person name="Blomberg W."/>
            <person name="Selmecki A."/>
        </authorList>
    </citation>
    <scope>NUCLEOTIDE SEQUENCE [LARGE SCALE GENOMIC DNA]</scope>
    <source>
        <strain evidence="1 2">DSM 5831</strain>
    </source>
</reference>
<accession>A0A2Z3H520</accession>
<dbReference type="OrthoDB" id="286873at2"/>
<evidence type="ECO:0000313" key="1">
    <source>
        <dbReference type="EMBL" id="AWM38777.1"/>
    </source>
</evidence>
<dbReference type="RefSeq" id="WP_010036333.1">
    <property type="nucleotide sequence ID" value="NZ_CP025958.1"/>
</dbReference>
<dbReference type="AlphaFoldDB" id="A0A2Z3H520"/>
<protein>
    <submittedName>
        <fullName evidence="1">Uncharacterized protein</fullName>
    </submittedName>
</protein>
<dbReference type="Proteomes" id="UP000245802">
    <property type="component" value="Chromosome"/>
</dbReference>
<name>A0A2Z3H520_9BACT</name>
<sequence length="114" mass="12599">MTKIAYFYTDPVAALWMAKTYRLKLVIGTFCLQSESLDTFIEMLGKGARPDRIAVAAESVPVLDPKPGDVVEETANGKTKVKRLATKDFPLTGSNYDILQRSGKAFIMPERARG</sequence>